<feature type="chain" id="PRO_5021382449" description="Lipoprotein" evidence="2">
    <location>
        <begin position="32"/>
        <end position="226"/>
    </location>
</feature>
<reference evidence="3 4" key="1">
    <citation type="submission" date="2019-03" db="EMBL/GenBank/DDBJ databases">
        <title>Draft genome of Massilia hortus sp. nov., a novel bacterial species of the Oxalobacteraceae family.</title>
        <authorList>
            <person name="Peta V."/>
            <person name="Raths R."/>
            <person name="Bucking H."/>
        </authorList>
    </citation>
    <scope>NUCLEOTIDE SEQUENCE [LARGE SCALE GENOMIC DNA]</scope>
    <source>
        <strain evidence="3 4">ONC3</strain>
    </source>
</reference>
<dbReference type="AlphaFoldDB" id="A0A4Y9SPS8"/>
<feature type="signal peptide" evidence="2">
    <location>
        <begin position="1"/>
        <end position="31"/>
    </location>
</feature>
<keyword evidence="2" id="KW-0732">Signal</keyword>
<feature type="compositionally biased region" description="Basic and acidic residues" evidence="1">
    <location>
        <begin position="187"/>
        <end position="219"/>
    </location>
</feature>
<evidence type="ECO:0000313" key="4">
    <source>
        <dbReference type="Proteomes" id="UP000297258"/>
    </source>
</evidence>
<accession>A0A4Y9SPS8</accession>
<feature type="compositionally biased region" description="Basic and acidic residues" evidence="1">
    <location>
        <begin position="115"/>
        <end position="130"/>
    </location>
</feature>
<dbReference type="OrthoDB" id="8777086at2"/>
<gene>
    <name evidence="3" type="ORF">E4O92_20835</name>
</gene>
<evidence type="ECO:0000313" key="3">
    <source>
        <dbReference type="EMBL" id="TFW28571.1"/>
    </source>
</evidence>
<keyword evidence="4" id="KW-1185">Reference proteome</keyword>
<dbReference type="Proteomes" id="UP000297258">
    <property type="component" value="Unassembled WGS sequence"/>
</dbReference>
<feature type="region of interest" description="Disordered" evidence="1">
    <location>
        <begin position="115"/>
        <end position="226"/>
    </location>
</feature>
<proteinExistence type="predicted"/>
<comment type="caution">
    <text evidence="3">The sequence shown here is derived from an EMBL/GenBank/DDBJ whole genome shotgun (WGS) entry which is preliminary data.</text>
</comment>
<feature type="compositionally biased region" description="Basic and acidic residues" evidence="1">
    <location>
        <begin position="155"/>
        <end position="179"/>
    </location>
</feature>
<evidence type="ECO:0000256" key="1">
    <source>
        <dbReference type="SAM" id="MobiDB-lite"/>
    </source>
</evidence>
<evidence type="ECO:0008006" key="5">
    <source>
        <dbReference type="Google" id="ProtNLM"/>
    </source>
</evidence>
<name>A0A4Y9SPS8_9BURK</name>
<organism evidence="3 4">
    <name type="scientific">Massilia horti</name>
    <dbReference type="NCBI Taxonomy" id="2562153"/>
    <lineage>
        <taxon>Bacteria</taxon>
        <taxon>Pseudomonadati</taxon>
        <taxon>Pseudomonadota</taxon>
        <taxon>Betaproteobacteria</taxon>
        <taxon>Burkholderiales</taxon>
        <taxon>Oxalobacteraceae</taxon>
        <taxon>Telluria group</taxon>
        <taxon>Massilia</taxon>
    </lineage>
</organism>
<protein>
    <recommendedName>
        <fullName evidence="5">Lipoprotein</fullName>
    </recommendedName>
</protein>
<feature type="compositionally biased region" description="Pro residues" evidence="1">
    <location>
        <begin position="134"/>
        <end position="150"/>
    </location>
</feature>
<dbReference type="RefSeq" id="WP_135191584.1">
    <property type="nucleotide sequence ID" value="NZ_SPUM01000136.1"/>
</dbReference>
<dbReference type="PROSITE" id="PS51257">
    <property type="entry name" value="PROKAR_LIPOPROTEIN"/>
    <property type="match status" value="1"/>
</dbReference>
<sequence>MKAQSALSKTAGAWLAAVALAACSSAPQVPAKVAVPPSQSVAQANQRLARVAKERAAIEAHYAEAEHACYQRFFVNHCLDKIKESRRTALAEQRAIEIEASHFLRQARVDERDRAMAEADARYKEEEARLAAEPPQPPRAPTEVPPPRPSPVAERVAKHNEKMREVEARERAEAGKRAENVAAFNKRKAEAEARQREVARRKAEKAAKEQAKEEAKEQKAAPANSQ</sequence>
<dbReference type="EMBL" id="SPUM01000136">
    <property type="protein sequence ID" value="TFW28571.1"/>
    <property type="molecule type" value="Genomic_DNA"/>
</dbReference>
<evidence type="ECO:0000256" key="2">
    <source>
        <dbReference type="SAM" id="SignalP"/>
    </source>
</evidence>